<dbReference type="InterPro" id="IPR051063">
    <property type="entry name" value="PDI"/>
</dbReference>
<evidence type="ECO:0000313" key="5">
    <source>
        <dbReference type="EMBL" id="QGN16769.1"/>
    </source>
</evidence>
<dbReference type="InterPro" id="IPR017937">
    <property type="entry name" value="Thioredoxin_CS"/>
</dbReference>
<comment type="similarity">
    <text evidence="1">Belongs to the protein disulfide isomerase family.</text>
</comment>
<feature type="signal peptide" evidence="3">
    <location>
        <begin position="1"/>
        <end position="20"/>
    </location>
</feature>
<feature type="chain" id="PRO_5045815613" description="Thioredoxin domain-containing protein" evidence="3">
    <location>
        <begin position="21"/>
        <end position="702"/>
    </location>
</feature>
<dbReference type="PANTHER" id="PTHR45672">
    <property type="entry name" value="PROTEIN DISULFIDE-ISOMERASE C17H9.14C-RELATED"/>
    <property type="match status" value="1"/>
</dbReference>
<feature type="domain" description="Thioredoxin" evidence="4">
    <location>
        <begin position="14"/>
        <end position="141"/>
    </location>
</feature>
<proteinExistence type="inferred from homology"/>
<dbReference type="PROSITE" id="PS00194">
    <property type="entry name" value="THIOREDOXIN_1"/>
    <property type="match status" value="1"/>
</dbReference>
<protein>
    <recommendedName>
        <fullName evidence="4">Thioredoxin domain-containing protein</fullName>
    </recommendedName>
</protein>
<keyword evidence="6" id="KW-1185">Reference proteome</keyword>
<dbReference type="InterPro" id="IPR013766">
    <property type="entry name" value="Thioredoxin_domain"/>
</dbReference>
<evidence type="ECO:0000313" key="6">
    <source>
        <dbReference type="Proteomes" id="UP000422736"/>
    </source>
</evidence>
<dbReference type="Pfam" id="PF00085">
    <property type="entry name" value="Thioredoxin"/>
    <property type="match status" value="1"/>
</dbReference>
<dbReference type="EMBL" id="CP015058">
    <property type="protein sequence ID" value="QGN16769.1"/>
    <property type="molecule type" value="Genomic_DNA"/>
</dbReference>
<organism evidence="5 6">
    <name type="scientific">Kluyveromyces marxianus</name>
    <name type="common">Yeast</name>
    <name type="synonym">Candida kefyr</name>
    <dbReference type="NCBI Taxonomy" id="4911"/>
    <lineage>
        <taxon>Eukaryota</taxon>
        <taxon>Fungi</taxon>
        <taxon>Dikarya</taxon>
        <taxon>Ascomycota</taxon>
        <taxon>Saccharomycotina</taxon>
        <taxon>Saccharomycetes</taxon>
        <taxon>Saccharomycetales</taxon>
        <taxon>Saccharomycetaceae</taxon>
        <taxon>Kluyveromyces</taxon>
    </lineage>
</organism>
<dbReference type="PANTHER" id="PTHR45672:SF3">
    <property type="entry name" value="THIOREDOXIN DOMAIN-CONTAINING PROTEIN 5"/>
    <property type="match status" value="1"/>
</dbReference>
<name>A0ABX6F0T3_KLUMA</name>
<evidence type="ECO:0000259" key="4">
    <source>
        <dbReference type="PROSITE" id="PS51352"/>
    </source>
</evidence>
<evidence type="ECO:0000256" key="3">
    <source>
        <dbReference type="SAM" id="SignalP"/>
    </source>
</evidence>
<sequence length="702" mass="81818">MRFLLFFIQSWWWLLVFVTATETSSNPSLKFPEPLTEENFKSTISENLHIVEFFSPYCPHCKSLAPIWEATYFDFYEESQKLNISFHQVNCIESGDLCEQEKIMFYPNIRLYGPDGYIKDYPGGSVHAKEDLINFARQEALDADNLDLTKLRSKSKFATDADLLKLLSEPQTEPYLVSFWPSTDFEDVDSSYSFKDCEKCSQFQRIWKLVSNKADSEGITTIHFNCANNTKNSKNDLICRELSYDSLTNERSSREDRYPRVALILPHFKSGSFVKFPYGKLQSDSYSIMDFAVRTLHNSKVPEIDRFEIQNFVEQPMKDILSPDIEDDKMILVFNYDPKTVVPEDTEFLEQLIEPLTYLPNVYLYKCPSDLMALSHNFYKKLYEKFNVDPAVEFSENRFIASSITQLPTFYLFKKSTFTPIIFPGFSTTETRDIKTILDWLTINSMPLVNELTPRSYRPLIGFEPEIYDKAVIQVINRSSNKFEKGSRKLVEGLRDAAHSYEVVRDEIVYDSLQLARDDKNKAVDKLKSKNVPSRRVVEAMRKEIDHIYDHKALFLYLDINSDPFFLDDLGLNANRRDYKTGDILIFDKKNGFYYEKDAKGEYLTLKTLPRTLAAINFPQRYPELQIERVRVVTPFAVLYNLADTFREATGLYYLLVPVMLFTLYKLPKVIQYHKLKKRYAAKRDTHGILGAKLSKETKLID</sequence>
<dbReference type="InterPro" id="IPR036249">
    <property type="entry name" value="Thioredoxin-like_sf"/>
</dbReference>
<keyword evidence="2 3" id="KW-0732">Signal</keyword>
<dbReference type="CDD" id="cd02961">
    <property type="entry name" value="PDI_a_family"/>
    <property type="match status" value="1"/>
</dbReference>
<reference evidence="5 6" key="1">
    <citation type="submission" date="2016-03" db="EMBL/GenBank/DDBJ databases">
        <title>How can Kluyveromyces marxianus grow so fast - potential evolutionary course in Saccharomyces Complex revealed by comparative genomics.</title>
        <authorList>
            <person name="Mo W."/>
            <person name="Lu W."/>
            <person name="Yang X."/>
            <person name="Qi J."/>
            <person name="Lv H."/>
        </authorList>
    </citation>
    <scope>NUCLEOTIDE SEQUENCE [LARGE SCALE GENOMIC DNA]</scope>
    <source>
        <strain evidence="5 6">FIM1</strain>
    </source>
</reference>
<evidence type="ECO:0000256" key="1">
    <source>
        <dbReference type="ARBA" id="ARBA00006347"/>
    </source>
</evidence>
<reference evidence="5 6" key="2">
    <citation type="submission" date="2019-11" db="EMBL/GenBank/DDBJ databases">
        <authorList>
            <person name="Lu H."/>
        </authorList>
    </citation>
    <scope>NUCLEOTIDE SEQUENCE [LARGE SCALE GENOMIC DNA]</scope>
    <source>
        <strain evidence="5 6">FIM1</strain>
    </source>
</reference>
<dbReference type="SUPFAM" id="SSF52833">
    <property type="entry name" value="Thioredoxin-like"/>
    <property type="match status" value="1"/>
</dbReference>
<dbReference type="PROSITE" id="PS51352">
    <property type="entry name" value="THIOREDOXIN_2"/>
    <property type="match status" value="1"/>
</dbReference>
<dbReference type="Proteomes" id="UP000422736">
    <property type="component" value="Chromosome 5"/>
</dbReference>
<accession>A0ABX6F0T3</accession>
<evidence type="ECO:0000256" key="2">
    <source>
        <dbReference type="ARBA" id="ARBA00022729"/>
    </source>
</evidence>
<gene>
    <name evidence="5" type="primary">EPS1</name>
    <name evidence="5" type="ORF">FIM1_3491</name>
</gene>
<dbReference type="Gene3D" id="3.40.30.10">
    <property type="entry name" value="Glutaredoxin"/>
    <property type="match status" value="1"/>
</dbReference>